<dbReference type="Proteomes" id="UP000515154">
    <property type="component" value="Linkage group LG3"/>
</dbReference>
<sequence length="218" mass="24529">MHPALFAQAVGKLVTEDLGTSNSSRNFSSHRAFFVKDRVSNESFIVDTGSSCSIWPLRLTSDKPKKSAINLHAVNLSPIKTYGQVSLHLDLNLRRDFRWVFVIADLPCPILGADFLNHFHLLVDVRRQRLVDDSMSLFTPTQITTNAVFSPSFFVATAGDQFRSLLVSFPELVDPTLKSVKVTHSTYITTSGPLVFSRPQRLDPDRLKKTRSELEHML</sequence>
<organism evidence="1 2">
    <name type="scientific">Octopus sinensis</name>
    <name type="common">East Asian common octopus</name>
    <dbReference type="NCBI Taxonomy" id="2607531"/>
    <lineage>
        <taxon>Eukaryota</taxon>
        <taxon>Metazoa</taxon>
        <taxon>Spiralia</taxon>
        <taxon>Lophotrochozoa</taxon>
        <taxon>Mollusca</taxon>
        <taxon>Cephalopoda</taxon>
        <taxon>Coleoidea</taxon>
        <taxon>Octopodiformes</taxon>
        <taxon>Octopoda</taxon>
        <taxon>Incirrata</taxon>
        <taxon>Octopodidae</taxon>
        <taxon>Octopus</taxon>
    </lineage>
</organism>
<dbReference type="InterPro" id="IPR021109">
    <property type="entry name" value="Peptidase_aspartic_dom_sf"/>
</dbReference>
<protein>
    <submittedName>
        <fullName evidence="2">Uncharacterized protein LOC115209528</fullName>
    </submittedName>
</protein>
<evidence type="ECO:0000313" key="2">
    <source>
        <dbReference type="RefSeq" id="XP_029633818.1"/>
    </source>
</evidence>
<keyword evidence="1" id="KW-1185">Reference proteome</keyword>
<proteinExistence type="predicted"/>
<dbReference type="KEGG" id="osn:115209528"/>
<name>A0A6P7S6R4_9MOLL</name>
<reference evidence="2" key="1">
    <citation type="submission" date="2025-08" db="UniProtKB">
        <authorList>
            <consortium name="RefSeq"/>
        </authorList>
    </citation>
    <scope>IDENTIFICATION</scope>
</reference>
<dbReference type="AlphaFoldDB" id="A0A6P7S6R4"/>
<dbReference type="SUPFAM" id="SSF50630">
    <property type="entry name" value="Acid proteases"/>
    <property type="match status" value="1"/>
</dbReference>
<dbReference type="RefSeq" id="XP_029633818.1">
    <property type="nucleotide sequence ID" value="XM_029777958.1"/>
</dbReference>
<gene>
    <name evidence="2" type="primary">LOC115209528</name>
</gene>
<accession>A0A6P7S6R4</accession>
<dbReference type="FunFam" id="2.40.70.10:FF:000130">
    <property type="entry name" value="Retrovirus-related Pol polyprotein from transposon opus-like Protein"/>
    <property type="match status" value="1"/>
</dbReference>
<dbReference type="Gene3D" id="2.40.70.10">
    <property type="entry name" value="Acid Proteases"/>
    <property type="match status" value="1"/>
</dbReference>
<evidence type="ECO:0000313" key="1">
    <source>
        <dbReference type="Proteomes" id="UP000515154"/>
    </source>
</evidence>